<dbReference type="Gene3D" id="3.10.310.70">
    <property type="match status" value="1"/>
</dbReference>
<name>A0ABP8N4M5_9BACT</name>
<dbReference type="Gene3D" id="3.20.20.140">
    <property type="entry name" value="Metal-dependent hydrolases"/>
    <property type="match status" value="1"/>
</dbReference>
<dbReference type="InterPro" id="IPR032466">
    <property type="entry name" value="Metal_Hydrolase"/>
</dbReference>
<dbReference type="PROSITE" id="PS51257">
    <property type="entry name" value="PROKAR_LIPOPROTEIN"/>
    <property type="match status" value="1"/>
</dbReference>
<evidence type="ECO:0000313" key="3">
    <source>
        <dbReference type="EMBL" id="GAA4461273.1"/>
    </source>
</evidence>
<keyword evidence="4" id="KW-1185">Reference proteome</keyword>
<reference evidence="4" key="1">
    <citation type="journal article" date="2019" name="Int. J. Syst. Evol. Microbiol.">
        <title>The Global Catalogue of Microorganisms (GCM) 10K type strain sequencing project: providing services to taxonomists for standard genome sequencing and annotation.</title>
        <authorList>
            <consortium name="The Broad Institute Genomics Platform"/>
            <consortium name="The Broad Institute Genome Sequencing Center for Infectious Disease"/>
            <person name="Wu L."/>
            <person name="Ma J."/>
        </authorList>
    </citation>
    <scope>NUCLEOTIDE SEQUENCE [LARGE SCALE GENOMIC DNA]</scope>
    <source>
        <strain evidence="4">JCM 32105</strain>
    </source>
</reference>
<evidence type="ECO:0000256" key="1">
    <source>
        <dbReference type="SAM" id="SignalP"/>
    </source>
</evidence>
<evidence type="ECO:0000259" key="2">
    <source>
        <dbReference type="Pfam" id="PF07969"/>
    </source>
</evidence>
<dbReference type="SUPFAM" id="SSF51338">
    <property type="entry name" value="Composite domain of metallo-dependent hydrolases"/>
    <property type="match status" value="1"/>
</dbReference>
<dbReference type="Proteomes" id="UP001500067">
    <property type="component" value="Unassembled WGS sequence"/>
</dbReference>
<organism evidence="3 4">
    <name type="scientific">Nemorincola caseinilytica</name>
    <dbReference type="NCBI Taxonomy" id="2054315"/>
    <lineage>
        <taxon>Bacteria</taxon>
        <taxon>Pseudomonadati</taxon>
        <taxon>Bacteroidota</taxon>
        <taxon>Chitinophagia</taxon>
        <taxon>Chitinophagales</taxon>
        <taxon>Chitinophagaceae</taxon>
        <taxon>Nemorincola</taxon>
    </lineage>
</organism>
<feature type="signal peptide" evidence="1">
    <location>
        <begin position="1"/>
        <end position="23"/>
    </location>
</feature>
<dbReference type="SUPFAM" id="SSF51556">
    <property type="entry name" value="Metallo-dependent hydrolases"/>
    <property type="match status" value="1"/>
</dbReference>
<dbReference type="InterPro" id="IPR011059">
    <property type="entry name" value="Metal-dep_hydrolase_composite"/>
</dbReference>
<dbReference type="EMBL" id="BAABFA010000005">
    <property type="protein sequence ID" value="GAA4461273.1"/>
    <property type="molecule type" value="Genomic_DNA"/>
</dbReference>
<feature type="chain" id="PRO_5046965843" evidence="1">
    <location>
        <begin position="24"/>
        <end position="562"/>
    </location>
</feature>
<dbReference type="PANTHER" id="PTHR22642:SF2">
    <property type="entry name" value="PROTEIN LONG AFTER FAR-RED 3"/>
    <property type="match status" value="1"/>
</dbReference>
<dbReference type="InterPro" id="IPR013108">
    <property type="entry name" value="Amidohydro_3"/>
</dbReference>
<protein>
    <submittedName>
        <fullName evidence="3">Amidohydrolase</fullName>
    </submittedName>
</protein>
<accession>A0ABP8N4M5</accession>
<dbReference type="CDD" id="cd01300">
    <property type="entry name" value="YtcJ_like"/>
    <property type="match status" value="1"/>
</dbReference>
<comment type="caution">
    <text evidence="3">The sequence shown here is derived from an EMBL/GenBank/DDBJ whole genome shotgun (WGS) entry which is preliminary data.</text>
</comment>
<dbReference type="InterPro" id="IPR033932">
    <property type="entry name" value="YtcJ-like"/>
</dbReference>
<gene>
    <name evidence="3" type="ORF">GCM10023093_05660</name>
</gene>
<proteinExistence type="predicted"/>
<dbReference type="PANTHER" id="PTHR22642">
    <property type="entry name" value="IMIDAZOLONEPROPIONASE"/>
    <property type="match status" value="1"/>
</dbReference>
<evidence type="ECO:0000313" key="4">
    <source>
        <dbReference type="Proteomes" id="UP001500067"/>
    </source>
</evidence>
<sequence length="562" mass="62107">MLKRYAATFLLPFFFASCRQQQAADLIIYNGVVYTVDSAFTMAEAIAVKDGDIVAVGTSKDIQERYKATEMVDAHGQAVYPGLIDAHAHFLGYGRSRYEVGLYECTNWAAAIEKVKAYAARDTKVLWIRGRGWDQNLYPGKEYPDNKELNELFPDRPVLLDRIDGHAAIANAKALELAGITADTKLTGGKVEVKNGKPTGLLIDNVVDLVARIVPKPTRAEHEQWLGTAEADCYALGVTTVADCGLPYEDVMMIDSLQREGKLNMNLYVMLSDDGSTYKKYMQWRATALAGNDADARKHFAGEGPYKTSKMYVRGVKAYADGALGSRGACLLKHYADKPGWGGFLLSPPEHFDSLAQMLVGTDMQLCTHAIGDSGNRMALHIYKRHLQGRNDKRWRIEHAQVVDPADIDMFGECSVVPSVQPTHATSDMYWAGDRLGADRIRTAYAYKQLLQQNGWLPLGTDFPVEEISPFRTFLAATARVDAKGYPEGGFQPQEALSREEALRGMTIWAAKGCFMENEVGSIEVGKKADLVIMDKDLMKAAPGDVLKTKVVATYARGRKMK</sequence>
<dbReference type="RefSeq" id="WP_345078235.1">
    <property type="nucleotide sequence ID" value="NZ_BAABFA010000005.1"/>
</dbReference>
<feature type="domain" description="Amidohydrolase 3" evidence="2">
    <location>
        <begin position="70"/>
        <end position="559"/>
    </location>
</feature>
<keyword evidence="1" id="KW-0732">Signal</keyword>
<dbReference type="Gene3D" id="2.30.40.10">
    <property type="entry name" value="Urease, subunit C, domain 1"/>
    <property type="match status" value="1"/>
</dbReference>
<dbReference type="Pfam" id="PF07969">
    <property type="entry name" value="Amidohydro_3"/>
    <property type="match status" value="1"/>
</dbReference>